<dbReference type="EMBL" id="CAKLPZ010000002">
    <property type="protein sequence ID" value="CAH1000708.1"/>
    <property type="molecule type" value="Genomic_DNA"/>
</dbReference>
<dbReference type="RefSeq" id="WP_238750749.1">
    <property type="nucleotide sequence ID" value="NZ_CAKLPZ010000002.1"/>
</dbReference>
<evidence type="ECO:0000313" key="1">
    <source>
        <dbReference type="EMBL" id="CAH1000708.1"/>
    </source>
</evidence>
<sequence length="249" mass="28892">MFSFRVLVLLTVFPVFLLLLGCTPDRLQDTAPLEHQLLVAWVALERGDPDVLREYTAAAARSYQRLRSSYSSAELSLAERQGVRLMNLWMQGLQHAVANGEPYRARRQLRQLRDQLSVLRPAYGVDDPADLLYAFDRQWEWVEEISHDQMMCLLEWDEYRDAYRTAYRSWRRFQQLPPVYAERTLPGRMRNSNAAEYAGLQLSRSLDAFDAALHEADHRYMAAASEEVRDHFIQYLSVAVDYPVATVSL</sequence>
<accession>A0ABN8F6U7</accession>
<keyword evidence="2" id="KW-1185">Reference proteome</keyword>
<evidence type="ECO:0000313" key="2">
    <source>
        <dbReference type="Proteomes" id="UP000837803"/>
    </source>
</evidence>
<dbReference type="Proteomes" id="UP000837803">
    <property type="component" value="Unassembled WGS sequence"/>
</dbReference>
<protein>
    <submittedName>
        <fullName evidence="1">Uncharacterized protein</fullName>
    </submittedName>
</protein>
<dbReference type="PROSITE" id="PS51257">
    <property type="entry name" value="PROKAR_LIPOPROTEIN"/>
    <property type="match status" value="1"/>
</dbReference>
<organism evidence="1 2">
    <name type="scientific">Neolewinella maritima</name>
    <dbReference type="NCBI Taxonomy" id="1383882"/>
    <lineage>
        <taxon>Bacteria</taxon>
        <taxon>Pseudomonadati</taxon>
        <taxon>Bacteroidota</taxon>
        <taxon>Saprospiria</taxon>
        <taxon>Saprospirales</taxon>
        <taxon>Lewinellaceae</taxon>
        <taxon>Neolewinella</taxon>
    </lineage>
</organism>
<proteinExistence type="predicted"/>
<name>A0ABN8F6U7_9BACT</name>
<gene>
    <name evidence="1" type="ORF">LEM8419_01842</name>
</gene>
<comment type="caution">
    <text evidence="1">The sequence shown here is derived from an EMBL/GenBank/DDBJ whole genome shotgun (WGS) entry which is preliminary data.</text>
</comment>
<reference evidence="1" key="1">
    <citation type="submission" date="2021-12" db="EMBL/GenBank/DDBJ databases">
        <authorList>
            <person name="Rodrigo-Torres L."/>
            <person name="Arahal R. D."/>
            <person name="Lucena T."/>
        </authorList>
    </citation>
    <scope>NUCLEOTIDE SEQUENCE</scope>
    <source>
        <strain evidence="1">CECT 8419</strain>
    </source>
</reference>